<dbReference type="Pfam" id="PF00638">
    <property type="entry name" value="Ran_BP1"/>
    <property type="match status" value="1"/>
</dbReference>
<dbReference type="GO" id="GO:0015031">
    <property type="term" value="P:protein transport"/>
    <property type="evidence" value="ECO:0007669"/>
    <property type="project" value="UniProtKB-KW"/>
</dbReference>
<keyword evidence="4" id="KW-0653">Protein transport</keyword>
<dbReference type="GO" id="GO:0005737">
    <property type="term" value="C:cytoplasm"/>
    <property type="evidence" value="ECO:0007669"/>
    <property type="project" value="TreeGrafter"/>
</dbReference>
<dbReference type="InterPro" id="IPR011993">
    <property type="entry name" value="PH-like_dom_sf"/>
</dbReference>
<keyword evidence="8" id="KW-1185">Reference proteome</keyword>
<dbReference type="EMBL" id="KZ451921">
    <property type="protein sequence ID" value="PKA62063.1"/>
    <property type="molecule type" value="Genomic_DNA"/>
</dbReference>
<dbReference type="Proteomes" id="UP000236161">
    <property type="component" value="Unassembled WGS sequence"/>
</dbReference>
<keyword evidence="3" id="KW-0811">Translocation</keyword>
<gene>
    <name evidence="7" type="primary">RANBP1C</name>
    <name evidence="7" type="ORF">AXF42_Ash018288</name>
</gene>
<evidence type="ECO:0000259" key="6">
    <source>
        <dbReference type="PROSITE" id="PS50196"/>
    </source>
</evidence>
<feature type="domain" description="RanBD1" evidence="6">
    <location>
        <begin position="27"/>
        <end position="98"/>
    </location>
</feature>
<dbReference type="SMART" id="SM00160">
    <property type="entry name" value="RanBD"/>
    <property type="match status" value="1"/>
</dbReference>
<dbReference type="OrthoDB" id="2357150at2759"/>
<proteinExistence type="predicted"/>
<organism evidence="7 8">
    <name type="scientific">Apostasia shenzhenica</name>
    <dbReference type="NCBI Taxonomy" id="1088818"/>
    <lineage>
        <taxon>Eukaryota</taxon>
        <taxon>Viridiplantae</taxon>
        <taxon>Streptophyta</taxon>
        <taxon>Embryophyta</taxon>
        <taxon>Tracheophyta</taxon>
        <taxon>Spermatophyta</taxon>
        <taxon>Magnoliopsida</taxon>
        <taxon>Liliopsida</taxon>
        <taxon>Asparagales</taxon>
        <taxon>Orchidaceae</taxon>
        <taxon>Apostasioideae</taxon>
        <taxon>Apostasia</taxon>
    </lineage>
</organism>
<comment type="subcellular location">
    <subcellularLocation>
        <location evidence="1">Nucleus</location>
        <location evidence="1">Nuclear pore complex</location>
    </subcellularLocation>
</comment>
<dbReference type="InterPro" id="IPR045255">
    <property type="entry name" value="RanBP1-like"/>
</dbReference>
<keyword evidence="4" id="KW-0906">Nuclear pore complex</keyword>
<evidence type="ECO:0000256" key="5">
    <source>
        <dbReference type="SAM" id="MobiDB-lite"/>
    </source>
</evidence>
<dbReference type="STRING" id="1088818.A0A2I0B2P4"/>
<evidence type="ECO:0000313" key="8">
    <source>
        <dbReference type="Proteomes" id="UP000236161"/>
    </source>
</evidence>
<keyword evidence="2" id="KW-0813">Transport</keyword>
<evidence type="ECO:0000313" key="7">
    <source>
        <dbReference type="EMBL" id="PKA62063.1"/>
    </source>
</evidence>
<accession>A0A2I0B2P4</accession>
<dbReference type="PANTHER" id="PTHR23138:SF87">
    <property type="entry name" value="E3 SUMO-PROTEIN LIGASE RANBP2"/>
    <property type="match status" value="1"/>
</dbReference>
<evidence type="ECO:0000256" key="3">
    <source>
        <dbReference type="ARBA" id="ARBA00023010"/>
    </source>
</evidence>
<dbReference type="PANTHER" id="PTHR23138">
    <property type="entry name" value="RAN BINDING PROTEIN"/>
    <property type="match status" value="1"/>
</dbReference>
<dbReference type="PROSITE" id="PS50196">
    <property type="entry name" value="RANBD1"/>
    <property type="match status" value="1"/>
</dbReference>
<feature type="compositionally biased region" description="Basic and acidic residues" evidence="5">
    <location>
        <begin position="1"/>
        <end position="13"/>
    </location>
</feature>
<dbReference type="GO" id="GO:0051028">
    <property type="term" value="P:mRNA transport"/>
    <property type="evidence" value="ECO:0007669"/>
    <property type="project" value="UniProtKB-KW"/>
</dbReference>
<dbReference type="SUPFAM" id="SSF50729">
    <property type="entry name" value="PH domain-like"/>
    <property type="match status" value="1"/>
</dbReference>
<feature type="region of interest" description="Disordered" evidence="5">
    <location>
        <begin position="1"/>
        <end position="27"/>
    </location>
</feature>
<protein>
    <submittedName>
        <fullName evidence="7">Ran-binding protein 1 like c</fullName>
    </submittedName>
</protein>
<keyword evidence="2" id="KW-0509">mRNA transport</keyword>
<evidence type="ECO:0000256" key="2">
    <source>
        <dbReference type="ARBA" id="ARBA00022816"/>
    </source>
</evidence>
<dbReference type="AlphaFoldDB" id="A0A2I0B2P4"/>
<dbReference type="InterPro" id="IPR000156">
    <property type="entry name" value="Ran_bind_dom"/>
</dbReference>
<dbReference type="Gene3D" id="2.30.29.30">
    <property type="entry name" value="Pleckstrin-homology domain (PH domain)/Phosphotyrosine-binding domain (PTB)"/>
    <property type="match status" value="1"/>
</dbReference>
<evidence type="ECO:0000256" key="1">
    <source>
        <dbReference type="ARBA" id="ARBA00004567"/>
    </source>
</evidence>
<reference evidence="7 8" key="1">
    <citation type="journal article" date="2017" name="Nature">
        <title>The Apostasia genome and the evolution of orchids.</title>
        <authorList>
            <person name="Zhang G.Q."/>
            <person name="Liu K.W."/>
            <person name="Li Z."/>
            <person name="Lohaus R."/>
            <person name="Hsiao Y.Y."/>
            <person name="Niu S.C."/>
            <person name="Wang J.Y."/>
            <person name="Lin Y.C."/>
            <person name="Xu Q."/>
            <person name="Chen L.J."/>
            <person name="Yoshida K."/>
            <person name="Fujiwara S."/>
            <person name="Wang Z.W."/>
            <person name="Zhang Y.Q."/>
            <person name="Mitsuda N."/>
            <person name="Wang M."/>
            <person name="Liu G.H."/>
            <person name="Pecoraro L."/>
            <person name="Huang H.X."/>
            <person name="Xiao X.J."/>
            <person name="Lin M."/>
            <person name="Wu X.Y."/>
            <person name="Wu W.L."/>
            <person name="Chen Y.Y."/>
            <person name="Chang S.B."/>
            <person name="Sakamoto S."/>
            <person name="Ohme-Takagi M."/>
            <person name="Yagi M."/>
            <person name="Zeng S.J."/>
            <person name="Shen C.Y."/>
            <person name="Yeh C.M."/>
            <person name="Luo Y.B."/>
            <person name="Tsai W.C."/>
            <person name="Van de Peer Y."/>
            <person name="Liu Z.J."/>
        </authorList>
    </citation>
    <scope>NUCLEOTIDE SEQUENCE [LARGE SCALE GENOMIC DNA]</scope>
    <source>
        <strain evidence="8">cv. Shenzhen</strain>
        <tissue evidence="7">Stem</tissue>
    </source>
</reference>
<dbReference type="GO" id="GO:0005096">
    <property type="term" value="F:GTPase activator activity"/>
    <property type="evidence" value="ECO:0007669"/>
    <property type="project" value="TreeGrafter"/>
</dbReference>
<sequence>MLGSDDSERREYASHSAAGEDENTGSQVAPIVRLKEVAVTTGEEDKDMLLYWKAKLYCFDKEGSQWKGRGTGNVKILKHKNTGKVWLVMRQGKTLKICGIAPGSAEVLNC</sequence>
<evidence type="ECO:0000256" key="4">
    <source>
        <dbReference type="ARBA" id="ARBA00023132"/>
    </source>
</evidence>
<name>A0A2I0B2P4_9ASPA</name>
<keyword evidence="4" id="KW-0539">Nucleus</keyword>
<dbReference type="GO" id="GO:0005643">
    <property type="term" value="C:nuclear pore"/>
    <property type="evidence" value="ECO:0007669"/>
    <property type="project" value="UniProtKB-SubCell"/>
</dbReference>